<name>A0A1J8QBM6_9AGAM</name>
<proteinExistence type="predicted"/>
<reference evidence="2 3" key="1">
    <citation type="submission" date="2016-03" db="EMBL/GenBank/DDBJ databases">
        <title>Comparative genomics of the ectomycorrhizal sister species Rhizopogon vinicolor and Rhizopogon vesiculosus (Basidiomycota: Boletales) reveals a divergence of the mating type B locus.</title>
        <authorList>
            <person name="Mujic A.B."/>
            <person name="Kuo A."/>
            <person name="Tritt A."/>
            <person name="Lipzen A."/>
            <person name="Chen C."/>
            <person name="Johnson J."/>
            <person name="Sharma A."/>
            <person name="Barry K."/>
            <person name="Grigoriev I.V."/>
            <person name="Spatafora J.W."/>
        </authorList>
    </citation>
    <scope>NUCLEOTIDE SEQUENCE [LARGE SCALE GENOMIC DNA]</scope>
    <source>
        <strain evidence="2 3">AM-OR11-056</strain>
    </source>
</reference>
<gene>
    <name evidence="2" type="ORF">AZE42_13150</name>
</gene>
<keyword evidence="3" id="KW-1185">Reference proteome</keyword>
<dbReference type="EMBL" id="LVVM01005384">
    <property type="protein sequence ID" value="OJA10728.1"/>
    <property type="molecule type" value="Genomic_DNA"/>
</dbReference>
<dbReference type="AlphaFoldDB" id="A0A1J8QBM6"/>
<dbReference type="OrthoDB" id="2691869at2759"/>
<organism evidence="2 3">
    <name type="scientific">Rhizopogon vesiculosus</name>
    <dbReference type="NCBI Taxonomy" id="180088"/>
    <lineage>
        <taxon>Eukaryota</taxon>
        <taxon>Fungi</taxon>
        <taxon>Dikarya</taxon>
        <taxon>Basidiomycota</taxon>
        <taxon>Agaricomycotina</taxon>
        <taxon>Agaricomycetes</taxon>
        <taxon>Agaricomycetidae</taxon>
        <taxon>Boletales</taxon>
        <taxon>Suillineae</taxon>
        <taxon>Rhizopogonaceae</taxon>
        <taxon>Rhizopogon</taxon>
    </lineage>
</organism>
<comment type="caution">
    <text evidence="2">The sequence shown here is derived from an EMBL/GenBank/DDBJ whole genome shotgun (WGS) entry which is preliminary data.</text>
</comment>
<evidence type="ECO:0000313" key="2">
    <source>
        <dbReference type="EMBL" id="OJA10728.1"/>
    </source>
</evidence>
<sequence length="237" mass="26520">MLQLFLQRVCCKPETEQPDLLQKCLKEVVRVLNKKPDAERFHPSGIKAALDSFASDRIETTSYGPFVEASNIALKCLAGLKVKGMLDANSDLDIICQVNDYPIHQDHQGCTSKQKPDVVILPLKCAFTCLPGVNVDTVADDYKHISAAKKRFFWEDMLACIEFKRPTKKLSKCPPCYEVAPYMPTHPEYRRVEPPEPDTPVTAAADSAQTPATLSVPEPEQRKWCICNADVKLNQLS</sequence>
<evidence type="ECO:0000256" key="1">
    <source>
        <dbReference type="SAM" id="MobiDB-lite"/>
    </source>
</evidence>
<feature type="region of interest" description="Disordered" evidence="1">
    <location>
        <begin position="187"/>
        <end position="216"/>
    </location>
</feature>
<dbReference type="Proteomes" id="UP000183567">
    <property type="component" value="Unassembled WGS sequence"/>
</dbReference>
<evidence type="ECO:0000313" key="3">
    <source>
        <dbReference type="Proteomes" id="UP000183567"/>
    </source>
</evidence>
<accession>A0A1J8QBM6</accession>
<protein>
    <submittedName>
        <fullName evidence="2">Uncharacterized protein</fullName>
    </submittedName>
</protein>